<dbReference type="InterPro" id="IPR019018">
    <property type="entry name" value="Rab-bd_FIP-RBD"/>
</dbReference>
<dbReference type="PROSITE" id="PS51511">
    <property type="entry name" value="FIP_RBD"/>
    <property type="match status" value="1"/>
</dbReference>
<name>A0ABM1A305_APLCA</name>
<evidence type="ECO:0000256" key="1">
    <source>
        <dbReference type="ARBA" id="ARBA00004214"/>
    </source>
</evidence>
<proteinExistence type="predicted"/>
<feature type="domain" description="FIP-RBD" evidence="11">
    <location>
        <begin position="526"/>
        <end position="588"/>
    </location>
</feature>
<evidence type="ECO:0000256" key="6">
    <source>
        <dbReference type="ARBA" id="ARBA00023054"/>
    </source>
</evidence>
<dbReference type="InterPro" id="IPR002048">
    <property type="entry name" value="EF_hand_dom"/>
</dbReference>
<feature type="compositionally biased region" description="Low complexity" evidence="9">
    <location>
        <begin position="256"/>
        <end position="272"/>
    </location>
</feature>
<organism evidence="12 13">
    <name type="scientific">Aplysia californica</name>
    <name type="common">California sea hare</name>
    <dbReference type="NCBI Taxonomy" id="6500"/>
    <lineage>
        <taxon>Eukaryota</taxon>
        <taxon>Metazoa</taxon>
        <taxon>Spiralia</taxon>
        <taxon>Lophotrochozoa</taxon>
        <taxon>Mollusca</taxon>
        <taxon>Gastropoda</taxon>
        <taxon>Heterobranchia</taxon>
        <taxon>Euthyneura</taxon>
        <taxon>Tectipleura</taxon>
        <taxon>Aplysiida</taxon>
        <taxon>Aplysioidea</taxon>
        <taxon>Aplysiidae</taxon>
        <taxon>Aplysia</taxon>
    </lineage>
</organism>
<dbReference type="PANTHER" id="PTHR15726">
    <property type="entry name" value="RAB11-FAMILY INTERACTING PROTEIN"/>
    <property type="match status" value="1"/>
</dbReference>
<dbReference type="SMART" id="SM00054">
    <property type="entry name" value="EFh"/>
    <property type="match status" value="2"/>
</dbReference>
<keyword evidence="6 8" id="KW-0175">Coiled coil</keyword>
<evidence type="ECO:0000313" key="13">
    <source>
        <dbReference type="RefSeq" id="XP_012939801.1"/>
    </source>
</evidence>
<evidence type="ECO:0000256" key="4">
    <source>
        <dbReference type="ARBA" id="ARBA00022448"/>
    </source>
</evidence>
<dbReference type="InterPro" id="IPR037245">
    <property type="entry name" value="FIP-RBD_C_sf"/>
</dbReference>
<dbReference type="PANTHER" id="PTHR15726:SF7">
    <property type="entry name" value="NUCLEAR FALLOUT, ISOFORM J"/>
    <property type="match status" value="1"/>
</dbReference>
<dbReference type="Pfam" id="PF09457">
    <property type="entry name" value="RBD-FIP"/>
    <property type="match status" value="1"/>
</dbReference>
<sequence length="591" mass="68044">MDEQPEYSDKFKEIFDLCDVDKDGYIDVRHFTELAHDHFGAASTEELTGVITLLDPEGRGLISYADFCQGVQQIIEIQQQASRPSTSVSEETLVPLDIAGDLSSLETPKTSGSWSSQQTFSEYDITGLEDLTGLDSPALPSSPAPRLPLSPAPLPSTVLNGVPLLIAVTSEDEGDSAISGKSSEINENSRQEITDEENYEDFGEIESEADVSDQGHLTPSTQRKRADRRDPLSRHHKKTCTNRRLTTAALASQLQRSARNSPSSTRRSSLGSDEIFDDIDGNFQDVNGRLHFLEEQLQHLTQLHTETNSKQVKLKDENSVLVQKVHYLEEQLRDMEVRGEDRLTDERRKHQDFMARHEREKNEQVDYITQRLNRIEREYEELKEEAPRLKTEMAKLRTEKMDIQERLLERQENYNALYEEHEKLKVDYHKQETLHQKERHATGQLLDEMGKELEDLRRYKIDVEAGTRSPSGSISELPGRYHDLQNEIHKLKEVMWSEWRDLWQENRHLHDSNEELNAQLLTKCIGEGRSLIKDTGGQSLAQELEHLTKEELLEQLKLERDINMRLKQYVDRIIITILEKNPSLLEITNSR</sequence>
<evidence type="ECO:0000256" key="3">
    <source>
        <dbReference type="ARBA" id="ARBA00004654"/>
    </source>
</evidence>
<reference evidence="13" key="1">
    <citation type="submission" date="2025-08" db="UniProtKB">
        <authorList>
            <consortium name="RefSeq"/>
        </authorList>
    </citation>
    <scope>IDENTIFICATION</scope>
</reference>
<feature type="coiled-coil region" evidence="8">
    <location>
        <begin position="283"/>
        <end position="310"/>
    </location>
</feature>
<evidence type="ECO:0000259" key="10">
    <source>
        <dbReference type="PROSITE" id="PS50222"/>
    </source>
</evidence>
<dbReference type="GeneID" id="106012194"/>
<feature type="region of interest" description="Disordered" evidence="9">
    <location>
        <begin position="171"/>
        <end position="276"/>
    </location>
</feature>
<keyword evidence="7" id="KW-0472">Membrane</keyword>
<evidence type="ECO:0000256" key="5">
    <source>
        <dbReference type="ARBA" id="ARBA00022753"/>
    </source>
</evidence>
<keyword evidence="5" id="KW-0967">Endosome</keyword>
<dbReference type="Gene3D" id="1.20.5.2440">
    <property type="match status" value="1"/>
</dbReference>
<dbReference type="PROSITE" id="PS50222">
    <property type="entry name" value="EF_HAND_2"/>
    <property type="match status" value="1"/>
</dbReference>
<feature type="compositionally biased region" description="Pro residues" evidence="9">
    <location>
        <begin position="140"/>
        <end position="150"/>
    </location>
</feature>
<accession>A0ABM1A305</accession>
<dbReference type="InterPro" id="IPR057316">
    <property type="entry name" value="Rab11-FIP3/4_dom"/>
</dbReference>
<dbReference type="Proteomes" id="UP000694888">
    <property type="component" value="Unplaced"/>
</dbReference>
<comment type="subcellular location">
    <subcellularLocation>
        <location evidence="2">Cleavage furrow</location>
    </subcellularLocation>
    <subcellularLocation>
        <location evidence="1">Midbody</location>
    </subcellularLocation>
    <subcellularLocation>
        <location evidence="3">Recycling endosome membrane</location>
        <topology evidence="3">Peripheral membrane protein</topology>
    </subcellularLocation>
</comment>
<dbReference type="RefSeq" id="XP_012939801.1">
    <property type="nucleotide sequence ID" value="XM_013084347.2"/>
</dbReference>
<dbReference type="InterPro" id="IPR011992">
    <property type="entry name" value="EF-hand-dom_pair"/>
</dbReference>
<evidence type="ECO:0000259" key="11">
    <source>
        <dbReference type="PROSITE" id="PS51511"/>
    </source>
</evidence>
<dbReference type="Pfam" id="PF13499">
    <property type="entry name" value="EF-hand_7"/>
    <property type="match status" value="1"/>
</dbReference>
<dbReference type="SUPFAM" id="SSF47473">
    <property type="entry name" value="EF-hand"/>
    <property type="match status" value="1"/>
</dbReference>
<feature type="coiled-coil region" evidence="8">
    <location>
        <begin position="365"/>
        <end position="424"/>
    </location>
</feature>
<dbReference type="InterPro" id="IPR051977">
    <property type="entry name" value="Rab11-interacting_regulator"/>
</dbReference>
<evidence type="ECO:0000256" key="9">
    <source>
        <dbReference type="SAM" id="MobiDB-lite"/>
    </source>
</evidence>
<evidence type="ECO:0000256" key="7">
    <source>
        <dbReference type="ARBA" id="ARBA00023136"/>
    </source>
</evidence>
<evidence type="ECO:0000313" key="12">
    <source>
        <dbReference type="Proteomes" id="UP000694888"/>
    </source>
</evidence>
<dbReference type="Gene3D" id="1.10.238.10">
    <property type="entry name" value="EF-hand"/>
    <property type="match status" value="1"/>
</dbReference>
<dbReference type="Pfam" id="PF25450">
    <property type="entry name" value="Rab11-FIP3"/>
    <property type="match status" value="1"/>
</dbReference>
<evidence type="ECO:0000256" key="8">
    <source>
        <dbReference type="SAM" id="Coils"/>
    </source>
</evidence>
<keyword evidence="4" id="KW-0813">Transport</keyword>
<protein>
    <submittedName>
        <fullName evidence="13">Rab11 family-interacting protein 4B</fullName>
    </submittedName>
</protein>
<evidence type="ECO:0000256" key="2">
    <source>
        <dbReference type="ARBA" id="ARBA00004626"/>
    </source>
</evidence>
<gene>
    <name evidence="13" type="primary">LOC106012194</name>
</gene>
<feature type="region of interest" description="Disordered" evidence="9">
    <location>
        <begin position="131"/>
        <end position="150"/>
    </location>
</feature>
<feature type="domain" description="EF-hand" evidence="10">
    <location>
        <begin position="6"/>
        <end position="41"/>
    </location>
</feature>
<feature type="compositionally biased region" description="Polar residues" evidence="9">
    <location>
        <begin position="242"/>
        <end position="255"/>
    </location>
</feature>
<dbReference type="SUPFAM" id="SSF144270">
    <property type="entry name" value="Eferin C-derminal domain-like"/>
    <property type="match status" value="1"/>
</dbReference>
<keyword evidence="12" id="KW-1185">Reference proteome</keyword>
<feature type="compositionally biased region" description="Acidic residues" evidence="9">
    <location>
        <begin position="194"/>
        <end position="211"/>
    </location>
</feature>